<dbReference type="InterPro" id="IPR009783">
    <property type="entry name" value="DUF1348"/>
</dbReference>
<accession>A0A433QXS8</accession>
<dbReference type="InterPro" id="IPR032710">
    <property type="entry name" value="NTF2-like_dom_sf"/>
</dbReference>
<name>A0A433QXS8_9FUNG</name>
<evidence type="ECO:0000313" key="2">
    <source>
        <dbReference type="Proteomes" id="UP000274822"/>
    </source>
</evidence>
<dbReference type="Pfam" id="PF07080">
    <property type="entry name" value="DUF1348"/>
    <property type="match status" value="1"/>
</dbReference>
<sequence>MQATPLIPPFTQETAHAKVKRAQDMWNTRNPEMVAKGYTQDCLWRNRDSFFSGHDNIIKFLTDKWSKELGYRLRKELFSFTGNKIAVNFWYEFHDEQGQHWTFNEEGIMSHRQMSANNIPIADEQRWFKDVENVNDAQIVDE</sequence>
<dbReference type="AlphaFoldDB" id="A0A433QXS8"/>
<dbReference type="Proteomes" id="UP000274822">
    <property type="component" value="Unassembled WGS sequence"/>
</dbReference>
<gene>
    <name evidence="1" type="ORF">BC938DRAFT_479799</name>
</gene>
<evidence type="ECO:0000313" key="1">
    <source>
        <dbReference type="EMBL" id="RUS34535.1"/>
    </source>
</evidence>
<comment type="caution">
    <text evidence="1">The sequence shown here is derived from an EMBL/GenBank/DDBJ whole genome shotgun (WGS) entry which is preliminary data.</text>
</comment>
<proteinExistence type="predicted"/>
<dbReference type="Gene3D" id="3.10.450.50">
    <property type="match status" value="1"/>
</dbReference>
<dbReference type="PANTHER" id="PTHR31757:SF0">
    <property type="entry name" value="SLL0781 PROTEIN"/>
    <property type="match status" value="1"/>
</dbReference>
<reference evidence="1 2" key="1">
    <citation type="journal article" date="2018" name="New Phytol.">
        <title>Phylogenomics of Endogonaceae and evolution of mycorrhizas within Mucoromycota.</title>
        <authorList>
            <person name="Chang Y."/>
            <person name="Desiro A."/>
            <person name="Na H."/>
            <person name="Sandor L."/>
            <person name="Lipzen A."/>
            <person name="Clum A."/>
            <person name="Barry K."/>
            <person name="Grigoriev I.V."/>
            <person name="Martin F.M."/>
            <person name="Stajich J.E."/>
            <person name="Smith M.E."/>
            <person name="Bonito G."/>
            <person name="Spatafora J.W."/>
        </authorList>
    </citation>
    <scope>NUCLEOTIDE SEQUENCE [LARGE SCALE GENOMIC DNA]</scope>
    <source>
        <strain evidence="1 2">AD002</strain>
    </source>
</reference>
<dbReference type="SUPFAM" id="SSF54427">
    <property type="entry name" value="NTF2-like"/>
    <property type="match status" value="1"/>
</dbReference>
<keyword evidence="2" id="KW-1185">Reference proteome</keyword>
<dbReference type="PANTHER" id="PTHR31757">
    <property type="entry name" value="SLL0781 PROTEIN"/>
    <property type="match status" value="1"/>
</dbReference>
<dbReference type="EMBL" id="RBNJ01000423">
    <property type="protein sequence ID" value="RUS34535.1"/>
    <property type="molecule type" value="Genomic_DNA"/>
</dbReference>
<organism evidence="1 2">
    <name type="scientific">Jimgerdemannia flammicorona</name>
    <dbReference type="NCBI Taxonomy" id="994334"/>
    <lineage>
        <taxon>Eukaryota</taxon>
        <taxon>Fungi</taxon>
        <taxon>Fungi incertae sedis</taxon>
        <taxon>Mucoromycota</taxon>
        <taxon>Mucoromycotina</taxon>
        <taxon>Endogonomycetes</taxon>
        <taxon>Endogonales</taxon>
        <taxon>Endogonaceae</taxon>
        <taxon>Jimgerdemannia</taxon>
    </lineage>
</organism>
<evidence type="ECO:0008006" key="3">
    <source>
        <dbReference type="Google" id="ProtNLM"/>
    </source>
</evidence>
<protein>
    <recommendedName>
        <fullName evidence="3">DUF1348-domain-containing protein</fullName>
    </recommendedName>
</protein>